<dbReference type="InterPro" id="IPR043129">
    <property type="entry name" value="ATPase_NBD"/>
</dbReference>
<comment type="caution">
    <text evidence="3">The sequence shown here is derived from an EMBL/GenBank/DDBJ whole genome shotgun (WGS) entry which is preliminary data.</text>
</comment>
<dbReference type="NCBIfam" id="NF007148">
    <property type="entry name" value="PRK09585.3-2"/>
    <property type="match status" value="1"/>
</dbReference>
<dbReference type="GO" id="GO:0006040">
    <property type="term" value="P:amino sugar metabolic process"/>
    <property type="evidence" value="ECO:0007669"/>
    <property type="project" value="InterPro"/>
</dbReference>
<comment type="function">
    <text evidence="1">Catalyzes the specific phosphorylation of 1,6-anhydro-N-acetylmuramic acid (anhMurNAc) with the simultaneous cleavage of the 1,6-anhydro ring, generating MurNAc-6-P. Is required for the utilization of anhMurNAc either imported from the medium or derived from its own cell wall murein, and thus plays a role in cell wall recycling.</text>
</comment>
<feature type="compositionally biased region" description="Polar residues" evidence="2">
    <location>
        <begin position="373"/>
        <end position="384"/>
    </location>
</feature>
<evidence type="ECO:0000256" key="2">
    <source>
        <dbReference type="SAM" id="MobiDB-lite"/>
    </source>
</evidence>
<dbReference type="RefSeq" id="WP_259079670.1">
    <property type="nucleotide sequence ID" value="NZ_JANUAU010000003.1"/>
</dbReference>
<dbReference type="EC" id="2.7.1.170" evidence="1"/>
<accession>A0A9X2Q2K9</accession>
<dbReference type="InterPro" id="IPR005338">
    <property type="entry name" value="Anhydro_N_Ac-Mur_kinase"/>
</dbReference>
<dbReference type="CDD" id="cd24050">
    <property type="entry name" value="ASKHA_NBD_ANMK"/>
    <property type="match status" value="1"/>
</dbReference>
<evidence type="ECO:0000313" key="3">
    <source>
        <dbReference type="EMBL" id="MCS3677125.1"/>
    </source>
</evidence>
<keyword evidence="1" id="KW-0119">Carbohydrate metabolism</keyword>
<dbReference type="GO" id="GO:0005524">
    <property type="term" value="F:ATP binding"/>
    <property type="evidence" value="ECO:0007669"/>
    <property type="project" value="UniProtKB-UniRule"/>
</dbReference>
<dbReference type="AlphaFoldDB" id="A0A9X2Q2K9"/>
<dbReference type="GO" id="GO:0097175">
    <property type="term" value="P:1,6-anhydro-N-acetyl-beta-muramic acid catabolic process"/>
    <property type="evidence" value="ECO:0007669"/>
    <property type="project" value="UniProtKB-UniRule"/>
</dbReference>
<name>A0A9X2Q2K9_9BACT</name>
<evidence type="ECO:0000313" key="4">
    <source>
        <dbReference type="Proteomes" id="UP001155027"/>
    </source>
</evidence>
<dbReference type="PANTHER" id="PTHR30605">
    <property type="entry name" value="ANHYDRO-N-ACETYLMURAMIC ACID KINASE"/>
    <property type="match status" value="1"/>
</dbReference>
<feature type="binding site" evidence="1">
    <location>
        <begin position="21"/>
        <end position="28"/>
    </location>
    <ligand>
        <name>ATP</name>
        <dbReference type="ChEBI" id="CHEBI:30616"/>
    </ligand>
</feature>
<keyword evidence="1" id="KW-0067">ATP-binding</keyword>
<dbReference type="Gene3D" id="3.30.420.40">
    <property type="match status" value="2"/>
</dbReference>
<proteinExistence type="inferred from homology"/>
<protein>
    <recommendedName>
        <fullName evidence="1">Anhydro-N-acetylmuramic acid kinase</fullName>
        <ecNumber evidence="1">2.7.1.170</ecNumber>
    </recommendedName>
    <alternativeName>
        <fullName evidence="1">AnhMurNAc kinase</fullName>
    </alternativeName>
</protein>
<comment type="similarity">
    <text evidence="1">Belongs to the anhydro-N-acetylmuramic acid kinase family.</text>
</comment>
<dbReference type="SUPFAM" id="SSF53067">
    <property type="entry name" value="Actin-like ATPase domain"/>
    <property type="match status" value="1"/>
</dbReference>
<comment type="pathway">
    <text evidence="1">Cell wall biogenesis; peptidoglycan recycling.</text>
</comment>
<feature type="region of interest" description="Disordered" evidence="2">
    <location>
        <begin position="373"/>
        <end position="397"/>
    </location>
</feature>
<gene>
    <name evidence="1" type="primary">anmK</name>
    <name evidence="3" type="ORF">GGP71_001041</name>
</gene>
<dbReference type="Proteomes" id="UP001155027">
    <property type="component" value="Unassembled WGS sequence"/>
</dbReference>
<keyword evidence="1" id="KW-0547">Nucleotide-binding</keyword>
<dbReference type="GO" id="GO:0016301">
    <property type="term" value="F:kinase activity"/>
    <property type="evidence" value="ECO:0007669"/>
    <property type="project" value="UniProtKB-KW"/>
</dbReference>
<keyword evidence="1 3" id="KW-0808">Transferase</keyword>
<dbReference type="PANTHER" id="PTHR30605:SF0">
    <property type="entry name" value="ANHYDRO-N-ACETYLMURAMIC ACID KINASE"/>
    <property type="match status" value="1"/>
</dbReference>
<evidence type="ECO:0000256" key="1">
    <source>
        <dbReference type="HAMAP-Rule" id="MF_01270"/>
    </source>
</evidence>
<dbReference type="GO" id="GO:0009254">
    <property type="term" value="P:peptidoglycan turnover"/>
    <property type="evidence" value="ECO:0007669"/>
    <property type="project" value="UniProtKB-UniRule"/>
</dbReference>
<keyword evidence="1 3" id="KW-0418">Kinase</keyword>
<dbReference type="HAMAP" id="MF_01270">
    <property type="entry name" value="AnhMurNAc_kinase"/>
    <property type="match status" value="1"/>
</dbReference>
<reference evidence="3" key="1">
    <citation type="submission" date="2022-08" db="EMBL/GenBank/DDBJ databases">
        <title>Genomic Encyclopedia of Type Strains, Phase V (KMG-V): Genome sequencing to study the core and pangenomes of soil and plant-associated prokaryotes.</title>
        <authorList>
            <person name="Whitman W."/>
        </authorList>
    </citation>
    <scope>NUCLEOTIDE SEQUENCE</scope>
    <source>
        <strain evidence="3">0</strain>
    </source>
</reference>
<organism evidence="3 4">
    <name type="scientific">Salinibacter ruber</name>
    <dbReference type="NCBI Taxonomy" id="146919"/>
    <lineage>
        <taxon>Bacteria</taxon>
        <taxon>Pseudomonadati</taxon>
        <taxon>Rhodothermota</taxon>
        <taxon>Rhodothermia</taxon>
        <taxon>Rhodothermales</taxon>
        <taxon>Salinibacteraceae</taxon>
        <taxon>Salinibacter</taxon>
    </lineage>
</organism>
<sequence>MDALLALHRRSRRTVVGLMSGTSLDGVDAALVQLDGSGPDLTMDPEAFVHIPYPTALRDLIRTSTDPASSSVQDVTRLDARLAETYAAAVDRVAAEADVDRGTVDLVGAHGQTVCHLPEPADCAGKDVRATLQLGNPSTLATRLGVPVVGNFRAADLALGGQGAPLVPYFDRVAFTAPDEARGLLNLGGIANLTVLPAGAAPDDVRAFDTGPANMVIDALAARLFDAPHDPDGRHANAGTPDHDLLADLLEGEYFRREPPKSTGRNDFGPDYVDRLLGAAQSRDLSPEDTMATATLLTAASVYQAYAQYVRPEQAIDELIVSGGGVHNDTLLRMLEEAFTPIPVRPTSDYGVAPDAKEALCFAVLAHEAVNGTPTNLPSVTGASARTPLGSLSVPGP</sequence>
<dbReference type="GO" id="GO:0016773">
    <property type="term" value="F:phosphotransferase activity, alcohol group as acceptor"/>
    <property type="evidence" value="ECO:0007669"/>
    <property type="project" value="UniProtKB-UniRule"/>
</dbReference>
<comment type="pathway">
    <text evidence="1">Amino-sugar metabolism; 1,6-anhydro-N-acetylmuramate degradation.</text>
</comment>
<comment type="catalytic activity">
    <reaction evidence="1">
        <text>1,6-anhydro-N-acetyl-beta-muramate + ATP + H2O = N-acetyl-D-muramate 6-phosphate + ADP + H(+)</text>
        <dbReference type="Rhea" id="RHEA:24952"/>
        <dbReference type="ChEBI" id="CHEBI:15377"/>
        <dbReference type="ChEBI" id="CHEBI:15378"/>
        <dbReference type="ChEBI" id="CHEBI:30616"/>
        <dbReference type="ChEBI" id="CHEBI:58690"/>
        <dbReference type="ChEBI" id="CHEBI:58722"/>
        <dbReference type="ChEBI" id="CHEBI:456216"/>
        <dbReference type="EC" id="2.7.1.170"/>
    </reaction>
</comment>
<dbReference type="Pfam" id="PF03702">
    <property type="entry name" value="AnmK"/>
    <property type="match status" value="1"/>
</dbReference>
<dbReference type="EMBL" id="JANUAU010000003">
    <property type="protein sequence ID" value="MCS3677125.1"/>
    <property type="molecule type" value="Genomic_DNA"/>
</dbReference>